<feature type="domain" description="Heat-inducible transcription repressor HrcA C-terminal" evidence="5">
    <location>
        <begin position="108"/>
        <end position="227"/>
    </location>
</feature>
<protein>
    <recommendedName>
        <fullName evidence="5">Heat-inducible transcription repressor HrcA C-terminal domain-containing protein</fullName>
    </recommendedName>
</protein>
<evidence type="ECO:0000259" key="5">
    <source>
        <dbReference type="Pfam" id="PF01628"/>
    </source>
</evidence>
<organism evidence="6 7">
    <name type="scientific">Candidatus Brennerbacteria bacterium CG11_big_fil_rev_8_21_14_0_20_43_10</name>
    <dbReference type="NCBI Taxonomy" id="1974523"/>
    <lineage>
        <taxon>Bacteria</taxon>
        <taxon>Candidatus Brenneribacteriota</taxon>
    </lineage>
</organism>
<proteinExistence type="predicted"/>
<dbReference type="Proteomes" id="UP000236846">
    <property type="component" value="Unassembled WGS sequence"/>
</dbReference>
<evidence type="ECO:0000256" key="4">
    <source>
        <dbReference type="ARBA" id="ARBA00023163"/>
    </source>
</evidence>
<dbReference type="Gene3D" id="3.30.450.40">
    <property type="match status" value="1"/>
</dbReference>
<dbReference type="AlphaFoldDB" id="A0A2H0PZ14"/>
<name>A0A2H0PZ14_9BACT</name>
<accession>A0A2H0PZ14</accession>
<dbReference type="GO" id="GO:0003677">
    <property type="term" value="F:DNA binding"/>
    <property type="evidence" value="ECO:0007669"/>
    <property type="project" value="InterPro"/>
</dbReference>
<evidence type="ECO:0000313" key="6">
    <source>
        <dbReference type="EMBL" id="PIR26786.1"/>
    </source>
</evidence>
<gene>
    <name evidence="6" type="ORF">COV41_00750</name>
</gene>
<keyword evidence="4" id="KW-0804">Transcription</keyword>
<dbReference type="EMBL" id="PCXE01000014">
    <property type="protein sequence ID" value="PIR26786.1"/>
    <property type="molecule type" value="Genomic_DNA"/>
</dbReference>
<sequence length="247" mass="28242">MRKRTLWASPVGIHCMNERQSQLLKTLVREYVDCAQPVSSSFLANRFSVSCSPATIRNELARLTDQGYVRKMYYSSGSVPTNKAYRFFVDEFLASENSEECETQHSAFESYEQAMAFLAHRTFALSALIDEDMNIAFDGVQELFSQPDFSTRDEYCQLARLVDDIVNIRNELFSELRDTPMRIRVAERGTLTCASDAFSSMTGSVRAGNNRDAVFFVIGPVRMPYERNWKTFQLVKRCLSRSAFSLN</sequence>
<dbReference type="PANTHER" id="PTHR34824:SF1">
    <property type="entry name" value="HEAT-INDUCIBLE TRANSCRIPTION REPRESSOR HRCA"/>
    <property type="match status" value="1"/>
</dbReference>
<keyword evidence="3" id="KW-0346">Stress response</keyword>
<evidence type="ECO:0000313" key="7">
    <source>
        <dbReference type="Proteomes" id="UP000236846"/>
    </source>
</evidence>
<dbReference type="SUPFAM" id="SSF55781">
    <property type="entry name" value="GAF domain-like"/>
    <property type="match status" value="1"/>
</dbReference>
<dbReference type="GO" id="GO:0045892">
    <property type="term" value="P:negative regulation of DNA-templated transcription"/>
    <property type="evidence" value="ECO:0007669"/>
    <property type="project" value="TreeGrafter"/>
</dbReference>
<keyword evidence="2" id="KW-0805">Transcription regulation</keyword>
<dbReference type="InterPro" id="IPR036388">
    <property type="entry name" value="WH-like_DNA-bd_sf"/>
</dbReference>
<dbReference type="InterPro" id="IPR029016">
    <property type="entry name" value="GAF-like_dom_sf"/>
</dbReference>
<dbReference type="PANTHER" id="PTHR34824">
    <property type="entry name" value="HEAT-INDUCIBLE TRANSCRIPTION REPRESSOR HRCA"/>
    <property type="match status" value="1"/>
</dbReference>
<dbReference type="Gene3D" id="1.10.10.10">
    <property type="entry name" value="Winged helix-like DNA-binding domain superfamily/Winged helix DNA-binding domain"/>
    <property type="match status" value="1"/>
</dbReference>
<keyword evidence="1" id="KW-0678">Repressor</keyword>
<evidence type="ECO:0000256" key="2">
    <source>
        <dbReference type="ARBA" id="ARBA00023015"/>
    </source>
</evidence>
<comment type="caution">
    <text evidence="6">The sequence shown here is derived from an EMBL/GenBank/DDBJ whole genome shotgun (WGS) entry which is preliminary data.</text>
</comment>
<evidence type="ECO:0000256" key="3">
    <source>
        <dbReference type="ARBA" id="ARBA00023016"/>
    </source>
</evidence>
<dbReference type="SUPFAM" id="SSF46785">
    <property type="entry name" value="Winged helix' DNA-binding domain"/>
    <property type="match status" value="1"/>
</dbReference>
<dbReference type="Pfam" id="PF01628">
    <property type="entry name" value="HrcA"/>
    <property type="match status" value="1"/>
</dbReference>
<dbReference type="InterPro" id="IPR036390">
    <property type="entry name" value="WH_DNA-bd_sf"/>
</dbReference>
<dbReference type="InterPro" id="IPR021153">
    <property type="entry name" value="HrcA_C"/>
</dbReference>
<reference evidence="6 7" key="1">
    <citation type="submission" date="2017-09" db="EMBL/GenBank/DDBJ databases">
        <title>Depth-based differentiation of microbial function through sediment-hosted aquifers and enrichment of novel symbionts in the deep terrestrial subsurface.</title>
        <authorList>
            <person name="Probst A.J."/>
            <person name="Ladd B."/>
            <person name="Jarett J.K."/>
            <person name="Geller-Mcgrath D.E."/>
            <person name="Sieber C.M."/>
            <person name="Emerson J.B."/>
            <person name="Anantharaman K."/>
            <person name="Thomas B.C."/>
            <person name="Malmstrom R."/>
            <person name="Stieglmeier M."/>
            <person name="Klingl A."/>
            <person name="Woyke T."/>
            <person name="Ryan C.M."/>
            <person name="Banfield J.F."/>
        </authorList>
    </citation>
    <scope>NUCLEOTIDE SEQUENCE [LARGE SCALE GENOMIC DNA]</scope>
    <source>
        <strain evidence="6">CG11_big_fil_rev_8_21_14_0_20_43_10</strain>
    </source>
</reference>
<evidence type="ECO:0000256" key="1">
    <source>
        <dbReference type="ARBA" id="ARBA00022491"/>
    </source>
</evidence>
<dbReference type="InterPro" id="IPR002571">
    <property type="entry name" value="HrcA"/>
</dbReference>